<dbReference type="Proteomes" id="UP000299102">
    <property type="component" value="Unassembled WGS sequence"/>
</dbReference>
<evidence type="ECO:0008006" key="3">
    <source>
        <dbReference type="Google" id="ProtNLM"/>
    </source>
</evidence>
<dbReference type="GO" id="GO:0003676">
    <property type="term" value="F:nucleic acid binding"/>
    <property type="evidence" value="ECO:0007669"/>
    <property type="project" value="InterPro"/>
</dbReference>
<reference evidence="1 2" key="1">
    <citation type="journal article" date="2019" name="Commun. Biol.">
        <title>The bagworm genome reveals a unique fibroin gene that provides high tensile strength.</title>
        <authorList>
            <person name="Kono N."/>
            <person name="Nakamura H."/>
            <person name="Ohtoshi R."/>
            <person name="Tomita M."/>
            <person name="Numata K."/>
            <person name="Arakawa K."/>
        </authorList>
    </citation>
    <scope>NUCLEOTIDE SEQUENCE [LARGE SCALE GENOMIC DNA]</scope>
</reference>
<protein>
    <recommendedName>
        <fullName evidence="3">Histone-lysine N-methyltransferase SETMAR</fullName>
    </recommendedName>
</protein>
<keyword evidence="2" id="KW-1185">Reference proteome</keyword>
<comment type="caution">
    <text evidence="1">The sequence shown here is derived from an EMBL/GenBank/DDBJ whole genome shotgun (WGS) entry which is preliminary data.</text>
</comment>
<dbReference type="InterPro" id="IPR036397">
    <property type="entry name" value="RNaseH_sf"/>
</dbReference>
<gene>
    <name evidence="1" type="ORF">EVAR_34183_1</name>
</gene>
<name>A0A4C1WKN3_EUMVA</name>
<organism evidence="1 2">
    <name type="scientific">Eumeta variegata</name>
    <name type="common">Bagworm moth</name>
    <name type="synonym">Eumeta japonica</name>
    <dbReference type="NCBI Taxonomy" id="151549"/>
    <lineage>
        <taxon>Eukaryota</taxon>
        <taxon>Metazoa</taxon>
        <taxon>Ecdysozoa</taxon>
        <taxon>Arthropoda</taxon>
        <taxon>Hexapoda</taxon>
        <taxon>Insecta</taxon>
        <taxon>Pterygota</taxon>
        <taxon>Neoptera</taxon>
        <taxon>Endopterygota</taxon>
        <taxon>Lepidoptera</taxon>
        <taxon>Glossata</taxon>
        <taxon>Ditrysia</taxon>
        <taxon>Tineoidea</taxon>
        <taxon>Psychidae</taxon>
        <taxon>Oiketicinae</taxon>
        <taxon>Eumeta</taxon>
    </lineage>
</organism>
<evidence type="ECO:0000313" key="1">
    <source>
        <dbReference type="EMBL" id="GBP50675.1"/>
    </source>
</evidence>
<dbReference type="AlphaFoldDB" id="A0A4C1WKN3"/>
<sequence>MLMHPPYSPDLAPSDFHLVWTLQNSLVPKSIVFEPEDIGFDLLTLGYLANKFNLNKKRLGHAQCRGARSRPRKHLKYNTALSSLRPAEIEMHT</sequence>
<dbReference type="Gene3D" id="3.30.420.10">
    <property type="entry name" value="Ribonuclease H-like superfamily/Ribonuclease H"/>
    <property type="match status" value="1"/>
</dbReference>
<accession>A0A4C1WKN3</accession>
<dbReference type="OrthoDB" id="10600243at2759"/>
<dbReference type="EMBL" id="BGZK01000570">
    <property type="protein sequence ID" value="GBP50675.1"/>
    <property type="molecule type" value="Genomic_DNA"/>
</dbReference>
<proteinExistence type="predicted"/>
<evidence type="ECO:0000313" key="2">
    <source>
        <dbReference type="Proteomes" id="UP000299102"/>
    </source>
</evidence>